<dbReference type="InterPro" id="IPR041636">
    <property type="entry name" value="RNase_J_C"/>
</dbReference>
<feature type="domain" description="Metallo-beta-lactamase" evidence="13">
    <location>
        <begin position="18"/>
        <end position="213"/>
    </location>
</feature>
<feature type="binding site" evidence="12">
    <location>
        <position position="71"/>
    </location>
    <ligand>
        <name>Zn(2+)</name>
        <dbReference type="ChEBI" id="CHEBI:29105"/>
        <label>1</label>
        <note>catalytic</note>
    </ligand>
</feature>
<dbReference type="GO" id="GO:0003723">
    <property type="term" value="F:RNA binding"/>
    <property type="evidence" value="ECO:0007669"/>
    <property type="project" value="UniProtKB-UniRule"/>
</dbReference>
<protein>
    <recommendedName>
        <fullName evidence="9">Ribonuclease J</fullName>
        <shortName evidence="9">RNase J</shortName>
        <ecNumber evidence="9">3.1.-.-</ecNumber>
    </recommendedName>
</protein>
<dbReference type="PATRIC" id="fig|1216932.3.peg.2932"/>
<dbReference type="InterPro" id="IPR055132">
    <property type="entry name" value="RNase_J_b_CASP"/>
</dbReference>
<dbReference type="Pfam" id="PF17770">
    <property type="entry name" value="RNase_J_C"/>
    <property type="match status" value="1"/>
</dbReference>
<dbReference type="GO" id="GO:0005737">
    <property type="term" value="C:cytoplasm"/>
    <property type="evidence" value="ECO:0007669"/>
    <property type="project" value="UniProtKB-SubCell"/>
</dbReference>
<keyword evidence="1 9" id="KW-0963">Cytoplasm</keyword>
<sequence length="553" mass="61647">MSNEFVKVIPLGGLGEIGKNITVIEYDSEIIVIDCGIAFPDEEMYGVDAVIPDISYLLENSEKVKGIFLTHGHEDHIGSLPYILKQINVPIYGTALTLGILKTKLEDNQTLSNCTLNVVKPGEIIKFTNLSIEFIRNTHSIADSCSLAITTPEGVIIHTGDFKIDYTPIDGLTMNLERISEYGKNGVLLLMADSTNVDRKGHSLSEKTIGKTFNRIFSNAKGRIIVSTFASNIHRMQQIIDSSVMFNRKVTFSGRSMENISEVSKELGYLNIPEGFSIDIDEINDYPPNEITIITTGSQGEPMAALARIAYSSHRKITLLPNDLFILSSSPIPGNEKLISRIINELLKKGAEVIYKDLEDVHVSGHACKEELKLIHNLVHPKFFLPVHGEYRHLKHHAELAEELGMKKENTFIIDTGDVLALKDDKAAVIGKVKTGSVYVDGLGIGDVGSLIIRDRKNLAQDGMINIVVTLHKESYSIIAGPDVITRGFVYAKESEELINEIKAIATKELNNCLEKKIIEWYVLKNNVKRAIDRFIYEKTKRRPIVFPMIMEI</sequence>
<proteinExistence type="inferred from homology"/>
<feature type="binding site" evidence="12">
    <location>
        <position position="48"/>
    </location>
    <ligand>
        <name>Ca(2+)</name>
        <dbReference type="ChEBI" id="CHEBI:29108"/>
    </ligand>
</feature>
<comment type="cofactor">
    <cofactor evidence="12">
        <name>Zn(2+)</name>
        <dbReference type="ChEBI" id="CHEBI:29105"/>
    </cofactor>
    <text evidence="12">Binds 2 Zn(2+) ions per subunit. It is not clear if Zn(2+) or Mg(2+) is physiologically important.</text>
</comment>
<comment type="subunit">
    <text evidence="9">Homodimer, may be a subunit of the RNA degradosome.</text>
</comment>
<keyword evidence="6 12" id="KW-0862">Zinc</keyword>
<dbReference type="EMBL" id="HG917869">
    <property type="protein sequence ID" value="CDM70083.1"/>
    <property type="molecule type" value="Genomic_DNA"/>
</dbReference>
<dbReference type="Proteomes" id="UP000019426">
    <property type="component" value="Chromosome M2/40_rep2"/>
</dbReference>
<gene>
    <name evidence="14" type="primary">rnjA</name>
    <name evidence="9" type="synonym">rnj</name>
    <name evidence="14" type="ORF">CM240_2966</name>
</gene>
<dbReference type="RefSeq" id="WP_044040244.1">
    <property type="nucleotide sequence ID" value="NZ_HG917869.1"/>
</dbReference>
<dbReference type="EC" id="3.1.-.-" evidence="9"/>
<comment type="similarity">
    <text evidence="9">Belongs to the metallo-beta-lactamase superfamily. RNA-metabolizing metallo-beta-lactamase-like family. Bacterial RNase J subfamily.</text>
</comment>
<dbReference type="NCBIfam" id="TIGR00649">
    <property type="entry name" value="MG423"/>
    <property type="match status" value="1"/>
</dbReference>
<dbReference type="CDD" id="cd07714">
    <property type="entry name" value="RNaseJ_MBL-fold"/>
    <property type="match status" value="1"/>
</dbReference>
<comment type="function">
    <text evidence="9">An RNase that has 5'-3' exonuclease and possibly endonuclease activity. Involved in maturation of rRNA and in some organisms also mRNA maturation and/or decay.</text>
</comment>
<feature type="active site" description="Proton acceptor" evidence="10">
    <location>
        <position position="366"/>
    </location>
</feature>
<dbReference type="SMART" id="SM00849">
    <property type="entry name" value="Lactamase_B"/>
    <property type="match status" value="1"/>
</dbReference>
<dbReference type="PANTHER" id="PTHR43694">
    <property type="entry name" value="RIBONUCLEASE J"/>
    <property type="match status" value="1"/>
</dbReference>
<dbReference type="HAMAP" id="MF_01491">
    <property type="entry name" value="RNase_J_bact"/>
    <property type="match status" value="1"/>
</dbReference>
<comment type="cofactor">
    <cofactor evidence="12">
        <name>Ca(2+)</name>
        <dbReference type="ChEBI" id="CHEBI:29108"/>
    </cofactor>
    <text evidence="12">Binds 1 Ca(2+) cation per subunit. Seen in 1 crystal structure, it is not clear if it is physiologically important.</text>
</comment>
<dbReference type="Gene3D" id="3.40.50.10710">
    <property type="entry name" value="Metallo-hydrolase/oxidoreductase"/>
    <property type="match status" value="1"/>
</dbReference>
<accession>W6S031</accession>
<evidence type="ECO:0000256" key="5">
    <source>
        <dbReference type="ARBA" id="ARBA00022801"/>
    </source>
</evidence>
<evidence type="ECO:0000256" key="12">
    <source>
        <dbReference type="PIRSR" id="PIRSR004803-3"/>
    </source>
</evidence>
<dbReference type="PANTHER" id="PTHR43694:SF1">
    <property type="entry name" value="RIBONUCLEASE J"/>
    <property type="match status" value="1"/>
</dbReference>
<feature type="active site" description="Proton donor" evidence="10">
    <location>
        <position position="193"/>
    </location>
</feature>
<keyword evidence="12" id="KW-0106">Calcium</keyword>
<comment type="subcellular location">
    <subcellularLocation>
        <location evidence="9">Cytoplasm</location>
    </subcellularLocation>
</comment>
<dbReference type="GO" id="GO:0004534">
    <property type="term" value="F:5'-3' RNA exonuclease activity"/>
    <property type="evidence" value="ECO:0007669"/>
    <property type="project" value="UniProtKB-UniRule"/>
</dbReference>
<evidence type="ECO:0000256" key="2">
    <source>
        <dbReference type="ARBA" id="ARBA00022722"/>
    </source>
</evidence>
<dbReference type="AlphaFoldDB" id="W6S031"/>
<dbReference type="KEGG" id="clt:CM240_2966"/>
<feature type="binding site" evidence="12">
    <location>
        <position position="139"/>
    </location>
    <ligand>
        <name>Zn(2+)</name>
        <dbReference type="ChEBI" id="CHEBI:29105"/>
        <label>1</label>
        <note>catalytic</note>
    </ligand>
</feature>
<evidence type="ECO:0000256" key="11">
    <source>
        <dbReference type="PIRSR" id="PIRSR004803-2"/>
    </source>
</evidence>
<dbReference type="InterPro" id="IPR042173">
    <property type="entry name" value="RNase_J_2"/>
</dbReference>
<dbReference type="PIRSF" id="PIRSF004803">
    <property type="entry name" value="RnjA"/>
    <property type="match status" value="1"/>
</dbReference>
<name>W6S031_9CLOT</name>
<feature type="binding site" evidence="12">
    <location>
        <position position="388"/>
    </location>
    <ligand>
        <name>Zn(2+)</name>
        <dbReference type="ChEBI" id="CHEBI:29105"/>
        <label>1</label>
        <note>catalytic</note>
    </ligand>
</feature>
<dbReference type="GO" id="GO:0008270">
    <property type="term" value="F:zinc ion binding"/>
    <property type="evidence" value="ECO:0007669"/>
    <property type="project" value="InterPro"/>
</dbReference>
<dbReference type="GO" id="GO:0006364">
    <property type="term" value="P:rRNA processing"/>
    <property type="evidence" value="ECO:0007669"/>
    <property type="project" value="UniProtKB-UniRule"/>
</dbReference>
<keyword evidence="9" id="KW-0698">rRNA processing</keyword>
<evidence type="ECO:0000256" key="8">
    <source>
        <dbReference type="ARBA" id="ARBA00022884"/>
    </source>
</evidence>
<dbReference type="Pfam" id="PF07521">
    <property type="entry name" value="RMMBL"/>
    <property type="match status" value="1"/>
</dbReference>
<dbReference type="InterPro" id="IPR030854">
    <property type="entry name" value="RNase_J_bac"/>
</dbReference>
<keyword evidence="15" id="KW-1185">Reference proteome</keyword>
<feature type="binding site" evidence="11">
    <location>
        <begin position="230"/>
        <end position="232"/>
    </location>
    <ligand>
        <name>substrate</name>
    </ligand>
</feature>
<dbReference type="InterPro" id="IPR036866">
    <property type="entry name" value="RibonucZ/Hydroxyglut_hydro"/>
</dbReference>
<evidence type="ECO:0000313" key="15">
    <source>
        <dbReference type="Proteomes" id="UP000019426"/>
    </source>
</evidence>
<feature type="binding site" evidence="12">
    <location>
        <position position="76"/>
    </location>
    <ligand>
        <name>Zn(2+)</name>
        <dbReference type="ChEBI" id="CHEBI:29105"/>
        <label>1</label>
        <note>catalytic</note>
    </ligand>
</feature>
<keyword evidence="4 9" id="KW-0255">Endonuclease</keyword>
<evidence type="ECO:0000256" key="1">
    <source>
        <dbReference type="ARBA" id="ARBA00022490"/>
    </source>
</evidence>
<feature type="binding site" evidence="12">
    <location>
        <position position="441"/>
    </location>
    <ligand>
        <name>Ca(2+)</name>
        <dbReference type="ChEBI" id="CHEBI:29108"/>
    </ligand>
</feature>
<dbReference type="Gene3D" id="3.10.20.580">
    <property type="match status" value="1"/>
</dbReference>
<dbReference type="GO" id="GO:0004521">
    <property type="term" value="F:RNA endonuclease activity"/>
    <property type="evidence" value="ECO:0007669"/>
    <property type="project" value="UniProtKB-UniRule"/>
</dbReference>
<evidence type="ECO:0000313" key="14">
    <source>
        <dbReference type="EMBL" id="CDM70083.1"/>
    </source>
</evidence>
<evidence type="ECO:0000256" key="3">
    <source>
        <dbReference type="ARBA" id="ARBA00022723"/>
    </source>
</evidence>
<dbReference type="SUPFAM" id="SSF56281">
    <property type="entry name" value="Metallo-hydrolase/oxidoreductase"/>
    <property type="match status" value="1"/>
</dbReference>
<keyword evidence="8 9" id="KW-0694">RNA-binding</keyword>
<dbReference type="OrthoDB" id="9758375at2"/>
<dbReference type="Pfam" id="PF00753">
    <property type="entry name" value="Lactamase_B"/>
    <property type="match status" value="1"/>
</dbReference>
<reference evidence="14 15" key="1">
    <citation type="submission" date="2013-11" db="EMBL/GenBank/DDBJ databases">
        <title>Complete genome sequence of Clostridum sp. M2/40.</title>
        <authorList>
            <person name="Wibberg D."/>
            <person name="Puehler A."/>
            <person name="Schlueter A."/>
        </authorList>
    </citation>
    <scope>NUCLEOTIDE SEQUENCE [LARGE SCALE GENOMIC DNA]</scope>
    <source>
        <strain evidence="15">M2/40</strain>
    </source>
</reference>
<keyword evidence="7 9" id="KW-0269">Exonuclease</keyword>
<feature type="binding site" evidence="12">
    <location>
        <position position="161"/>
    </location>
    <ligand>
        <name>Zn(2+)</name>
        <dbReference type="ChEBI" id="CHEBI:29105"/>
        <label>1</label>
        <note>catalytic</note>
    </ligand>
</feature>
<dbReference type="STRING" id="1216932.CM240_2966"/>
<dbReference type="Pfam" id="PF22505">
    <property type="entry name" value="RNase_J_b_CASP"/>
    <property type="match status" value="1"/>
</dbReference>
<evidence type="ECO:0000256" key="4">
    <source>
        <dbReference type="ARBA" id="ARBA00022759"/>
    </source>
</evidence>
<feature type="binding site" evidence="12">
    <location>
        <position position="46"/>
    </location>
    <ligand>
        <name>Ca(2+)</name>
        <dbReference type="ChEBI" id="CHEBI:29108"/>
    </ligand>
</feature>
<dbReference type="InterPro" id="IPR011108">
    <property type="entry name" value="RMMBL"/>
</dbReference>
<evidence type="ECO:0000256" key="6">
    <source>
        <dbReference type="ARBA" id="ARBA00022833"/>
    </source>
</evidence>
<keyword evidence="2 9" id="KW-0540">Nuclease</keyword>
<keyword evidence="5 9" id="KW-0378">Hydrolase</keyword>
<dbReference type="Gene3D" id="3.60.15.10">
    <property type="entry name" value="Ribonuclease Z/Hydroxyacylglutathione hydrolase-like"/>
    <property type="match status" value="1"/>
</dbReference>
<evidence type="ECO:0000256" key="10">
    <source>
        <dbReference type="PIRSR" id="PIRSR004803-1"/>
    </source>
</evidence>
<evidence type="ECO:0000259" key="13">
    <source>
        <dbReference type="SMART" id="SM00849"/>
    </source>
</evidence>
<dbReference type="eggNOG" id="COG0595">
    <property type="taxonomic scope" value="Bacteria"/>
</dbReference>
<feature type="binding site" evidence="12">
    <location>
        <position position="75"/>
    </location>
    <ligand>
        <name>Zn(2+)</name>
        <dbReference type="ChEBI" id="CHEBI:29105"/>
        <label>1</label>
        <note>catalytic</note>
    </ligand>
</feature>
<organism evidence="14 15">
    <name type="scientific">Clostridium bornimense</name>
    <dbReference type="NCBI Taxonomy" id="1216932"/>
    <lineage>
        <taxon>Bacteria</taxon>
        <taxon>Bacillati</taxon>
        <taxon>Bacillota</taxon>
        <taxon>Clostridia</taxon>
        <taxon>Eubacteriales</taxon>
        <taxon>Clostridiaceae</taxon>
        <taxon>Clostridium</taxon>
    </lineage>
</organism>
<feature type="binding site" evidence="12">
    <location>
        <position position="73"/>
    </location>
    <ligand>
        <name>Zn(2+)</name>
        <dbReference type="ChEBI" id="CHEBI:29105"/>
        <label>1</label>
        <note>catalytic</note>
    </ligand>
</feature>
<keyword evidence="3 12" id="KW-0479">Metal-binding</keyword>
<evidence type="ECO:0000256" key="9">
    <source>
        <dbReference type="HAMAP-Rule" id="MF_01491"/>
    </source>
</evidence>
<dbReference type="InterPro" id="IPR004613">
    <property type="entry name" value="RNase_J"/>
</dbReference>
<dbReference type="HOGENOM" id="CLU_008727_3_1_9"/>
<evidence type="ECO:0000256" key="7">
    <source>
        <dbReference type="ARBA" id="ARBA00022839"/>
    </source>
</evidence>
<feature type="binding site" evidence="9 11">
    <location>
        <begin position="362"/>
        <end position="366"/>
    </location>
    <ligand>
        <name>substrate</name>
    </ligand>
</feature>
<dbReference type="InterPro" id="IPR001279">
    <property type="entry name" value="Metallo-B-lactamas"/>
</dbReference>